<keyword evidence="2" id="KW-0472">Membrane</keyword>
<feature type="transmembrane region" description="Helical" evidence="2">
    <location>
        <begin position="37"/>
        <end position="57"/>
    </location>
</feature>
<name>A0ABZ2B850_9HYPH</name>
<dbReference type="EMBL" id="CP133148">
    <property type="protein sequence ID" value="WVT03676.1"/>
    <property type="molecule type" value="Genomic_DNA"/>
</dbReference>
<dbReference type="Pfam" id="PF03729">
    <property type="entry name" value="DUF308"/>
    <property type="match status" value="1"/>
</dbReference>
<evidence type="ECO:0000256" key="1">
    <source>
        <dbReference type="SAM" id="MobiDB-lite"/>
    </source>
</evidence>
<protein>
    <submittedName>
        <fullName evidence="3">HdeD family acid-resistance protein</fullName>
    </submittedName>
</protein>
<evidence type="ECO:0000313" key="4">
    <source>
        <dbReference type="Proteomes" id="UP001432360"/>
    </source>
</evidence>
<organism evidence="3 4">
    <name type="scientific">Sinorhizobium chiapasense</name>
    <dbReference type="NCBI Taxonomy" id="501572"/>
    <lineage>
        <taxon>Bacteria</taxon>
        <taxon>Pseudomonadati</taxon>
        <taxon>Pseudomonadota</taxon>
        <taxon>Alphaproteobacteria</taxon>
        <taxon>Hyphomicrobiales</taxon>
        <taxon>Rhizobiaceae</taxon>
        <taxon>Sinorhizobium/Ensifer group</taxon>
        <taxon>Sinorhizobium</taxon>
    </lineage>
</organism>
<keyword evidence="2" id="KW-1133">Transmembrane helix</keyword>
<gene>
    <name evidence="3" type="ORF">RB548_19730</name>
</gene>
<feature type="transmembrane region" description="Helical" evidence="2">
    <location>
        <begin position="180"/>
        <end position="200"/>
    </location>
</feature>
<dbReference type="Proteomes" id="UP001432360">
    <property type="component" value="Chromosome"/>
</dbReference>
<reference evidence="3" key="1">
    <citation type="submission" date="2023-08" db="EMBL/GenBank/DDBJ databases">
        <title>Complete genome sequence of Sinorhizobium chiapanecum ITTG S70 isolated from Acaciella angustissima nodules in Chiapas-Mexico.</title>
        <authorList>
            <person name="Rincon-Rosales R."/>
            <person name="Rogel M.A."/>
            <person name="Rincon-Medina C.I."/>
            <person name="Guerrero G."/>
            <person name="Manzano-Gomez L.A."/>
            <person name="Lopez-Lopez A."/>
            <person name="Rincon Molina F.A."/>
            <person name="Martinez-Romero E."/>
        </authorList>
    </citation>
    <scope>NUCLEOTIDE SEQUENCE</scope>
    <source>
        <strain evidence="3">ITTG S70</strain>
    </source>
</reference>
<keyword evidence="2" id="KW-0812">Transmembrane</keyword>
<dbReference type="RefSeq" id="WP_331372886.1">
    <property type="nucleotide sequence ID" value="NZ_CP133148.1"/>
</dbReference>
<dbReference type="PANTHER" id="PTHR34989">
    <property type="entry name" value="PROTEIN HDED"/>
    <property type="match status" value="1"/>
</dbReference>
<dbReference type="InterPro" id="IPR052712">
    <property type="entry name" value="Acid_resist_chaperone_HdeD"/>
</dbReference>
<evidence type="ECO:0000256" key="2">
    <source>
        <dbReference type="SAM" id="Phobius"/>
    </source>
</evidence>
<dbReference type="PANTHER" id="PTHR34989:SF1">
    <property type="entry name" value="PROTEIN HDED"/>
    <property type="match status" value="1"/>
</dbReference>
<feature type="transmembrane region" description="Helical" evidence="2">
    <location>
        <begin position="63"/>
        <end position="82"/>
    </location>
</feature>
<dbReference type="InterPro" id="IPR005325">
    <property type="entry name" value="DUF308_memb"/>
</dbReference>
<feature type="transmembrane region" description="Helical" evidence="2">
    <location>
        <begin position="94"/>
        <end position="112"/>
    </location>
</feature>
<proteinExistence type="predicted"/>
<feature type="transmembrane region" description="Helical" evidence="2">
    <location>
        <begin position="149"/>
        <end position="168"/>
    </location>
</feature>
<feature type="region of interest" description="Disordered" evidence="1">
    <location>
        <begin position="1"/>
        <end position="21"/>
    </location>
</feature>
<keyword evidence="4" id="KW-1185">Reference proteome</keyword>
<accession>A0ABZ2B850</accession>
<sequence>MKGAAMAGTPIGQPPVSGSSAEGVDYEREAESLHSKWGWFLALGIALALGGALAIALPAVSTFAASVVLGAVLALAGVVKMVQSLQVKDWNGFIWQKLTGAVEVVGGILIYFNPLKGALAITLLIALVLLLQGILQIVLAVIVRRQDGWHWFAISGLVALAASAVLALKLPYTSAFPSGAIAGFSLLVAGGAYIAIALTIRRARP</sequence>
<feature type="transmembrane region" description="Helical" evidence="2">
    <location>
        <begin position="118"/>
        <end position="142"/>
    </location>
</feature>
<evidence type="ECO:0000313" key="3">
    <source>
        <dbReference type="EMBL" id="WVT03676.1"/>
    </source>
</evidence>